<evidence type="ECO:0000256" key="1">
    <source>
        <dbReference type="ARBA" id="ARBA00004651"/>
    </source>
</evidence>
<proteinExistence type="predicted"/>
<comment type="subcellular location">
    <subcellularLocation>
        <location evidence="1">Cell membrane</location>
        <topology evidence="1">Multi-pass membrane protein</topology>
    </subcellularLocation>
</comment>
<dbReference type="Pfam" id="PF06472">
    <property type="entry name" value="ABC_membrane_2"/>
    <property type="match status" value="1"/>
</dbReference>
<dbReference type="Proteomes" id="UP000680714">
    <property type="component" value="Unassembled WGS sequence"/>
</dbReference>
<keyword evidence="9" id="KW-0547">Nucleotide-binding</keyword>
<dbReference type="InterPro" id="IPR011527">
    <property type="entry name" value="ABC1_TM_dom"/>
</dbReference>
<dbReference type="CDD" id="cd03223">
    <property type="entry name" value="ABCD_peroxisomal_ALDP"/>
    <property type="match status" value="1"/>
</dbReference>
<dbReference type="GO" id="GO:0005524">
    <property type="term" value="F:ATP binding"/>
    <property type="evidence" value="ECO:0007669"/>
    <property type="project" value="UniProtKB-KW"/>
</dbReference>
<feature type="domain" description="ABC transmembrane type-1" evidence="8">
    <location>
        <begin position="1"/>
        <end position="292"/>
    </location>
</feature>
<feature type="transmembrane region" description="Helical" evidence="6">
    <location>
        <begin position="158"/>
        <end position="178"/>
    </location>
</feature>
<dbReference type="SUPFAM" id="SSF90123">
    <property type="entry name" value="ABC transporter transmembrane region"/>
    <property type="match status" value="1"/>
</dbReference>
<evidence type="ECO:0000259" key="8">
    <source>
        <dbReference type="PROSITE" id="PS50929"/>
    </source>
</evidence>
<dbReference type="SUPFAM" id="SSF52540">
    <property type="entry name" value="P-loop containing nucleoside triphosphate hydrolases"/>
    <property type="match status" value="1"/>
</dbReference>
<dbReference type="Gene3D" id="3.40.50.300">
    <property type="entry name" value="P-loop containing nucleotide triphosphate hydrolases"/>
    <property type="match status" value="1"/>
</dbReference>
<feature type="domain" description="ABC transporter" evidence="7">
    <location>
        <begin position="342"/>
        <end position="571"/>
    </location>
</feature>
<dbReference type="InterPro" id="IPR036640">
    <property type="entry name" value="ABC1_TM_sf"/>
</dbReference>
<dbReference type="InterPro" id="IPR050835">
    <property type="entry name" value="ABC_transporter_sub-D"/>
</dbReference>
<name>A0ABS5ICQ0_9PROT</name>
<feature type="transmembrane region" description="Helical" evidence="6">
    <location>
        <begin position="40"/>
        <end position="62"/>
    </location>
</feature>
<dbReference type="PANTHER" id="PTHR11384">
    <property type="entry name" value="ATP-BINDING CASSETTE, SUB-FAMILY D MEMBER"/>
    <property type="match status" value="1"/>
</dbReference>
<dbReference type="EMBL" id="JAGTUF010000009">
    <property type="protein sequence ID" value="MBR9972202.1"/>
    <property type="molecule type" value="Genomic_DNA"/>
</dbReference>
<evidence type="ECO:0000256" key="2">
    <source>
        <dbReference type="ARBA" id="ARBA00022448"/>
    </source>
</evidence>
<evidence type="ECO:0000313" key="10">
    <source>
        <dbReference type="Proteomes" id="UP000680714"/>
    </source>
</evidence>
<keyword evidence="3 6" id="KW-0812">Transmembrane</keyword>
<dbReference type="PROSITE" id="PS50893">
    <property type="entry name" value="ABC_TRANSPORTER_2"/>
    <property type="match status" value="1"/>
</dbReference>
<keyword evidence="2" id="KW-0813">Transport</keyword>
<keyword evidence="4 6" id="KW-1133">Transmembrane helix</keyword>
<sequence length="580" mass="64885">MTMLLVVLTVCQVVSPILINLWSKQLFNALEQRNLDQFFTMIMALAGILAFAMAVTATHMAVKRRIQVGWRQWLTRRLLDNWMSEGRHYQLSYLPGEHDNPDGRIAEDIRNATESAIDLAHSLLYSFLLLVSFTQILWTLSGIVQVNMFGGVFDVPGHMVFISFVYAGAGTTAALLIGRPLVKAANKRQTNEANFRFGLVRVRENSESIALMHGETDERRRLRNLFTGVITAWDRQTSALARVFLFSSGYSVLATGFPILITAPRYITGSISLGEVMQIAQAFQQMTAALSWPVDNLSKAAEWKASVERVLSLENDLTALKRDLACMEDGRICLSPTDHARLAFRHLCIANPDGTVVVRGLDAEIEQGEKVLISGDSGGSVKLFKVVAGLWPWGSGRVDLPADASIAFLPERPYTPIGSLRGVLSYPSDPETYTIEQYCAVLHRVGLGYLEARLREQTAWEQILTAAEQQVMGFARLLLRRPDWVFLEHATSSLSPKVEEAMMHLLELELPGATVLTIGHNPALDAFHQRKLTLETTANGPAFLRETSLKSEDRRRRMTPLDLRHWLIHPLRRAGEKPRD</sequence>
<evidence type="ECO:0000313" key="9">
    <source>
        <dbReference type="EMBL" id="MBR9972202.1"/>
    </source>
</evidence>
<protein>
    <submittedName>
        <fullName evidence="9">ABC transporter ATP-binding protein/permease</fullName>
    </submittedName>
</protein>
<feature type="transmembrane region" description="Helical" evidence="6">
    <location>
        <begin position="123"/>
        <end position="146"/>
    </location>
</feature>
<dbReference type="PROSITE" id="PS50929">
    <property type="entry name" value="ABC_TM1F"/>
    <property type="match status" value="1"/>
</dbReference>
<gene>
    <name evidence="9" type="ORF">KEC16_10815</name>
</gene>
<feature type="transmembrane region" description="Helical" evidence="6">
    <location>
        <begin position="243"/>
        <end position="261"/>
    </location>
</feature>
<evidence type="ECO:0000259" key="7">
    <source>
        <dbReference type="PROSITE" id="PS50893"/>
    </source>
</evidence>
<keyword evidence="5 6" id="KW-0472">Membrane</keyword>
<reference evidence="9 10" key="1">
    <citation type="submission" date="2021-04" db="EMBL/GenBank/DDBJ databases">
        <title>Magnetospirillum sulfuroxidans sp. nov., a facultative chemolithoautotrophic sulfur-oxidizing alphaproteobacterium isolated from freshwater sediment and proposals for Paramagetospirillum gen. nov., and Magnetospirillaceae fam. nov.</title>
        <authorList>
            <person name="Koziaeva V."/>
            <person name="Geelhoed J.S."/>
            <person name="Sorokin D.Y."/>
            <person name="Grouzdev D.S."/>
        </authorList>
    </citation>
    <scope>NUCLEOTIDE SEQUENCE [LARGE SCALE GENOMIC DNA]</scope>
    <source>
        <strain evidence="9 10">J10</strain>
    </source>
</reference>
<dbReference type="InterPro" id="IPR003439">
    <property type="entry name" value="ABC_transporter-like_ATP-bd"/>
</dbReference>
<evidence type="ECO:0000256" key="5">
    <source>
        <dbReference type="ARBA" id="ARBA00023136"/>
    </source>
</evidence>
<keyword evidence="10" id="KW-1185">Reference proteome</keyword>
<comment type="caution">
    <text evidence="9">The sequence shown here is derived from an EMBL/GenBank/DDBJ whole genome shotgun (WGS) entry which is preliminary data.</text>
</comment>
<dbReference type="Gene3D" id="1.20.1560.10">
    <property type="entry name" value="ABC transporter type 1, transmembrane domain"/>
    <property type="match status" value="1"/>
</dbReference>
<keyword evidence="9" id="KW-0067">ATP-binding</keyword>
<organism evidence="9 10">
    <name type="scientific">Magnetospirillum sulfuroxidans</name>
    <dbReference type="NCBI Taxonomy" id="611300"/>
    <lineage>
        <taxon>Bacteria</taxon>
        <taxon>Pseudomonadati</taxon>
        <taxon>Pseudomonadota</taxon>
        <taxon>Alphaproteobacteria</taxon>
        <taxon>Rhodospirillales</taxon>
        <taxon>Rhodospirillaceae</taxon>
        <taxon>Magnetospirillum</taxon>
    </lineage>
</organism>
<evidence type="ECO:0000256" key="6">
    <source>
        <dbReference type="SAM" id="Phobius"/>
    </source>
</evidence>
<accession>A0ABS5ICQ0</accession>
<evidence type="ECO:0000256" key="3">
    <source>
        <dbReference type="ARBA" id="ARBA00022692"/>
    </source>
</evidence>
<dbReference type="PANTHER" id="PTHR11384:SF59">
    <property type="entry name" value="LYSOSOMAL COBALAMIN TRANSPORTER ABCD4"/>
    <property type="match status" value="1"/>
</dbReference>
<dbReference type="InterPro" id="IPR027417">
    <property type="entry name" value="P-loop_NTPase"/>
</dbReference>
<evidence type="ECO:0000256" key="4">
    <source>
        <dbReference type="ARBA" id="ARBA00022989"/>
    </source>
</evidence>